<accession>A0AAD9AWU8</accession>
<feature type="region of interest" description="Disordered" evidence="1">
    <location>
        <begin position="463"/>
        <end position="502"/>
    </location>
</feature>
<sequence>MTPITVFEDPWPKDKAKIPLETVSLKHFELIEIFMKFIPHFQTDEEGQILQEALAYSEWRYINYIRFLHLKGVSAYDCPPPWDVAMIWYCHLLSPYHFHRRLWDNDHISYGLNHHQFPVTKLVRLYQAGKWSDSKSQKEWDRWHRKPACPRLPFQLWPSPPWESRRKSRLSSLFSKKDTPTESPDADDIIQRQLCFYGRLCRIPLIKPCSVGDYTSLRRRECKMPCIKSSQHSLSGHRCELTPWQNVEDLAEVFNRQVAFWKAVLRARDSDPDFASRQHLAAPLRDYERFIKLHGIPPTMKKAPYKDTWKLDMDALPVRGAIMSEPRNREFVPPNLMVDFLWHTHRLYPASYWVWSFTTAGRLIDYEPMASAEAAKRTLRETDLEWKKRNGIWYDKKYSLHQGGMEGYFPDAAIVPPGHPARAKVQWILGGMNPVKERRVGTRGRYYVFEGLDIPFDGGTWDFGGSGDGGGGGDGGSGGSGGGDGGCGGDGGGGGGGGDGGS</sequence>
<evidence type="ECO:0000313" key="2">
    <source>
        <dbReference type="EMBL" id="KAK1855966.1"/>
    </source>
</evidence>
<comment type="caution">
    <text evidence="2">The sequence shown here is derived from an EMBL/GenBank/DDBJ whole genome shotgun (WGS) entry which is preliminary data.</text>
</comment>
<proteinExistence type="predicted"/>
<dbReference type="EMBL" id="JAQOWY010000014">
    <property type="protein sequence ID" value="KAK1855966.1"/>
    <property type="molecule type" value="Genomic_DNA"/>
</dbReference>
<protein>
    <submittedName>
        <fullName evidence="2">Uncharacterized protein</fullName>
    </submittedName>
</protein>
<dbReference type="Proteomes" id="UP001243330">
    <property type="component" value="Unassembled WGS sequence"/>
</dbReference>
<evidence type="ECO:0000313" key="3">
    <source>
        <dbReference type="Proteomes" id="UP001243330"/>
    </source>
</evidence>
<organism evidence="2 3">
    <name type="scientific">Colletotrichum chrysophilum</name>
    <dbReference type="NCBI Taxonomy" id="1836956"/>
    <lineage>
        <taxon>Eukaryota</taxon>
        <taxon>Fungi</taxon>
        <taxon>Dikarya</taxon>
        <taxon>Ascomycota</taxon>
        <taxon>Pezizomycotina</taxon>
        <taxon>Sordariomycetes</taxon>
        <taxon>Hypocreomycetidae</taxon>
        <taxon>Glomerellales</taxon>
        <taxon>Glomerellaceae</taxon>
        <taxon>Colletotrichum</taxon>
        <taxon>Colletotrichum gloeosporioides species complex</taxon>
    </lineage>
</organism>
<dbReference type="InterPro" id="IPR009836">
    <property type="entry name" value="GRDP-like"/>
</dbReference>
<evidence type="ECO:0000256" key="1">
    <source>
        <dbReference type="SAM" id="MobiDB-lite"/>
    </source>
</evidence>
<dbReference type="AlphaFoldDB" id="A0AAD9AWU8"/>
<dbReference type="PANTHER" id="PTHR34365:SF7">
    <property type="entry name" value="GLYCINE-RICH DOMAIN-CONTAINING PROTEIN 1"/>
    <property type="match status" value="1"/>
</dbReference>
<name>A0AAD9AWU8_9PEZI</name>
<reference evidence="2" key="1">
    <citation type="submission" date="2023-01" db="EMBL/GenBank/DDBJ databases">
        <title>Colletotrichum chrysophilum M932 genome sequence.</title>
        <authorList>
            <person name="Baroncelli R."/>
        </authorList>
    </citation>
    <scope>NUCLEOTIDE SEQUENCE</scope>
    <source>
        <strain evidence="2">M932</strain>
    </source>
</reference>
<dbReference type="PANTHER" id="PTHR34365">
    <property type="entry name" value="ENOLASE (DUF1399)"/>
    <property type="match status" value="1"/>
</dbReference>
<gene>
    <name evidence="2" type="ORF">CCHR01_01348</name>
</gene>
<keyword evidence="3" id="KW-1185">Reference proteome</keyword>